<dbReference type="Pfam" id="PF07238">
    <property type="entry name" value="PilZ"/>
    <property type="match status" value="1"/>
</dbReference>
<reference evidence="2 3" key="1">
    <citation type="submission" date="2020-02" db="EMBL/GenBank/DDBJ databases">
        <title>Comparative genomics of sulfur disproportionating microorganisms.</title>
        <authorList>
            <person name="Ward L.M."/>
            <person name="Bertran E."/>
            <person name="Johnston D.T."/>
        </authorList>
    </citation>
    <scope>NUCLEOTIDE SEQUENCE [LARGE SCALE GENOMIC DNA]</scope>
    <source>
        <strain evidence="2 3">DSM 3696</strain>
    </source>
</reference>
<dbReference type="RefSeq" id="WP_163303594.1">
    <property type="nucleotide sequence ID" value="NZ_JAAGRQ010000110.1"/>
</dbReference>
<proteinExistence type="predicted"/>
<gene>
    <name evidence="2" type="ORF">G3N56_17445</name>
</gene>
<organism evidence="2 3">
    <name type="scientific">Desulfolutivibrio sulfodismutans</name>
    <dbReference type="NCBI Taxonomy" id="63561"/>
    <lineage>
        <taxon>Bacteria</taxon>
        <taxon>Pseudomonadati</taxon>
        <taxon>Thermodesulfobacteriota</taxon>
        <taxon>Desulfovibrionia</taxon>
        <taxon>Desulfovibrionales</taxon>
        <taxon>Desulfovibrionaceae</taxon>
        <taxon>Desulfolutivibrio</taxon>
    </lineage>
</organism>
<evidence type="ECO:0000259" key="1">
    <source>
        <dbReference type="Pfam" id="PF07238"/>
    </source>
</evidence>
<feature type="domain" description="PilZ" evidence="1">
    <location>
        <begin position="111"/>
        <end position="214"/>
    </location>
</feature>
<name>A0A7K3NQN2_9BACT</name>
<protein>
    <submittedName>
        <fullName evidence="2">PilZ domain-containing protein</fullName>
    </submittedName>
</protein>
<dbReference type="InterPro" id="IPR009875">
    <property type="entry name" value="PilZ_domain"/>
</dbReference>
<keyword evidence="3" id="KW-1185">Reference proteome</keyword>
<comment type="caution">
    <text evidence="2">The sequence shown here is derived from an EMBL/GenBank/DDBJ whole genome shotgun (WGS) entry which is preliminary data.</text>
</comment>
<evidence type="ECO:0000313" key="2">
    <source>
        <dbReference type="EMBL" id="NDY58522.1"/>
    </source>
</evidence>
<dbReference type="EMBL" id="JAAGRQ010000110">
    <property type="protein sequence ID" value="NDY58522.1"/>
    <property type="molecule type" value="Genomic_DNA"/>
</dbReference>
<accession>A0A7K3NQN2</accession>
<dbReference type="SUPFAM" id="SSF141371">
    <property type="entry name" value="PilZ domain-like"/>
    <property type="match status" value="1"/>
</dbReference>
<evidence type="ECO:0000313" key="3">
    <source>
        <dbReference type="Proteomes" id="UP000469724"/>
    </source>
</evidence>
<dbReference type="Proteomes" id="UP000469724">
    <property type="component" value="Unassembled WGS sequence"/>
</dbReference>
<dbReference type="GO" id="GO:0035438">
    <property type="term" value="F:cyclic-di-GMP binding"/>
    <property type="evidence" value="ECO:0007669"/>
    <property type="project" value="InterPro"/>
</dbReference>
<sequence>MSAKKTDGLLVLADRTDLYAREMNRLEMPVTIAASVPEFLERLSGSPRQGLVLDIQKVMRSPRAERDRLFRVSESYPILRTKVDRSGKNILFLDDVDCFLHNCGTFCPERKRCTLRYPVKLNAFVTREDDPAMLDATRANILNISQSGCFVLTLEDFSASRFVHVRIVELTDPTPIFGLVRWWRPWGEPGMLPGLGVVFMDVKPGHLAEIDDMCLDGAGVEECDEDGEAADCQERPA</sequence>
<dbReference type="AlphaFoldDB" id="A0A7K3NQN2"/>